<dbReference type="InterPro" id="IPR030191">
    <property type="entry name" value="CodB"/>
</dbReference>
<keyword evidence="4 6" id="KW-1133">Transmembrane helix</keyword>
<evidence type="ECO:0000256" key="1">
    <source>
        <dbReference type="ARBA" id="ARBA00004141"/>
    </source>
</evidence>
<feature type="transmembrane region" description="Helical" evidence="6">
    <location>
        <begin position="47"/>
        <end position="64"/>
    </location>
</feature>
<gene>
    <name evidence="7" type="ORF">ENS19_04810</name>
</gene>
<dbReference type="PANTHER" id="PTHR30569">
    <property type="entry name" value="CYTOSINE TRANSPORTER CODB"/>
    <property type="match status" value="1"/>
</dbReference>
<sequence>MPYKPLIYKNISRFESYCGWSYQLPNYKDSAIFPVQKEDRVLRGVDLALLWAGSAVAVDVWYSGGYLADVGWAAGIAMIVAGSVVGSLIFAAAGLIGSYAGIPSMVSVRGSFGIRGSYLMSFLNYLTLVGWTAWMININASAADAVGRLTFGWEGFGYWIIICGIACTLLALFRAEGWKWFSRATVVALVVMAAAINVVLFSNYSWDFLAAIPAGGMRLSVAFDLALIIPLSWAPLAADYMRFSRSPKGGFFGSFIGQSSVNAWFYATGLACALAFGMLDPTVYVTMVAGISFGIVALFVIWLGTITTTFLDIYSANISLINVMPNLKEWQGTLMTGAAGTLIALLPWLGVFVDFLYMIGAVFVPMFAIVIADYFIVNKRGYAVAELYDPRGRYWFSHGFNLCSMAVWGIGIAIYFSLQSFAPSLGMTLPCFLSTFLIYLLAKKIF</sequence>
<dbReference type="Pfam" id="PF02133">
    <property type="entry name" value="Transp_cyt_pur"/>
    <property type="match status" value="1"/>
</dbReference>
<feature type="transmembrane region" description="Helical" evidence="6">
    <location>
        <begin position="70"/>
        <end position="96"/>
    </location>
</feature>
<feature type="transmembrane region" description="Helical" evidence="6">
    <location>
        <begin position="355"/>
        <end position="377"/>
    </location>
</feature>
<feature type="transmembrane region" description="Helical" evidence="6">
    <location>
        <begin position="156"/>
        <end position="173"/>
    </location>
</feature>
<protein>
    <submittedName>
        <fullName evidence="7">Putative hydroxymethylpyrimidine transporter CytX</fullName>
    </submittedName>
</protein>
<feature type="transmembrane region" description="Helical" evidence="6">
    <location>
        <begin position="117"/>
        <end position="136"/>
    </location>
</feature>
<evidence type="ECO:0000256" key="5">
    <source>
        <dbReference type="ARBA" id="ARBA00023136"/>
    </source>
</evidence>
<name>A0A7C3FAM6_9CREN</name>
<comment type="similarity">
    <text evidence="2">Belongs to the purine-cytosine permease (2.A.39) family.</text>
</comment>
<dbReference type="InterPro" id="IPR001248">
    <property type="entry name" value="Pur-cyt_permease"/>
</dbReference>
<feature type="transmembrane region" description="Helical" evidence="6">
    <location>
        <begin position="221"/>
        <end position="240"/>
    </location>
</feature>
<dbReference type="AlphaFoldDB" id="A0A7C3FAM6"/>
<proteinExistence type="inferred from homology"/>
<dbReference type="GO" id="GO:0015209">
    <property type="term" value="F:cytosine transmembrane transporter activity"/>
    <property type="evidence" value="ECO:0007669"/>
    <property type="project" value="InterPro"/>
</dbReference>
<dbReference type="Gene3D" id="1.10.4160.10">
    <property type="entry name" value="Hydantoin permease"/>
    <property type="match status" value="1"/>
</dbReference>
<keyword evidence="3 6" id="KW-0812">Transmembrane</keyword>
<organism evidence="7">
    <name type="scientific">Candidatus Methanomethylicus mesodigestus</name>
    <dbReference type="NCBI Taxonomy" id="1867258"/>
    <lineage>
        <taxon>Archaea</taxon>
        <taxon>Thermoproteota</taxon>
        <taxon>Methanosuratincolia</taxon>
        <taxon>Candidatus Methanomethylicales</taxon>
        <taxon>Candidatus Methanomethylicaceae</taxon>
        <taxon>Candidatus Methanomethylicus</taxon>
    </lineage>
</organism>
<evidence type="ECO:0000256" key="3">
    <source>
        <dbReference type="ARBA" id="ARBA00022692"/>
    </source>
</evidence>
<dbReference type="GO" id="GO:0005886">
    <property type="term" value="C:plasma membrane"/>
    <property type="evidence" value="ECO:0007669"/>
    <property type="project" value="TreeGrafter"/>
</dbReference>
<dbReference type="PANTHER" id="PTHR30569:SF0">
    <property type="entry name" value="CYTOSINE PERMEASE"/>
    <property type="match status" value="1"/>
</dbReference>
<feature type="transmembrane region" description="Helical" evidence="6">
    <location>
        <begin position="398"/>
        <end position="418"/>
    </location>
</feature>
<feature type="transmembrane region" description="Helical" evidence="6">
    <location>
        <begin position="285"/>
        <end position="311"/>
    </location>
</feature>
<keyword evidence="5 6" id="KW-0472">Membrane</keyword>
<feature type="transmembrane region" description="Helical" evidence="6">
    <location>
        <begin position="332"/>
        <end position="349"/>
    </location>
</feature>
<feature type="transmembrane region" description="Helical" evidence="6">
    <location>
        <begin position="180"/>
        <end position="201"/>
    </location>
</feature>
<feature type="transmembrane region" description="Helical" evidence="6">
    <location>
        <begin position="424"/>
        <end position="442"/>
    </location>
</feature>
<evidence type="ECO:0000256" key="2">
    <source>
        <dbReference type="ARBA" id="ARBA00008974"/>
    </source>
</evidence>
<comment type="subcellular location">
    <subcellularLocation>
        <location evidence="1">Membrane</location>
        <topology evidence="1">Multi-pass membrane protein</topology>
    </subcellularLocation>
</comment>
<reference evidence="7" key="1">
    <citation type="journal article" date="2020" name="mSystems">
        <title>Genome- and Community-Level Interaction Insights into Carbon Utilization and Element Cycling Functions of Hydrothermarchaeota in Hydrothermal Sediment.</title>
        <authorList>
            <person name="Zhou Z."/>
            <person name="Liu Y."/>
            <person name="Xu W."/>
            <person name="Pan J."/>
            <person name="Luo Z.H."/>
            <person name="Li M."/>
        </authorList>
    </citation>
    <scope>NUCLEOTIDE SEQUENCE [LARGE SCALE GENOMIC DNA]</scope>
    <source>
        <strain evidence="7">SpSt-468</strain>
    </source>
</reference>
<evidence type="ECO:0000313" key="7">
    <source>
        <dbReference type="EMBL" id="HFK20587.1"/>
    </source>
</evidence>
<evidence type="ECO:0000256" key="4">
    <source>
        <dbReference type="ARBA" id="ARBA00022989"/>
    </source>
</evidence>
<comment type="caution">
    <text evidence="7">The sequence shown here is derived from an EMBL/GenBank/DDBJ whole genome shotgun (WGS) entry which is preliminary data.</text>
</comment>
<feature type="transmembrane region" description="Helical" evidence="6">
    <location>
        <begin position="261"/>
        <end position="279"/>
    </location>
</feature>
<accession>A0A7C3FAM6</accession>
<evidence type="ECO:0000256" key="6">
    <source>
        <dbReference type="SAM" id="Phobius"/>
    </source>
</evidence>
<dbReference type="EMBL" id="DSTX01000007">
    <property type="protein sequence ID" value="HFK20587.1"/>
    <property type="molecule type" value="Genomic_DNA"/>
</dbReference>